<organism evidence="2 3">
    <name type="scientific">Gemmatimonas aurantiaca</name>
    <dbReference type="NCBI Taxonomy" id="173480"/>
    <lineage>
        <taxon>Bacteria</taxon>
        <taxon>Pseudomonadati</taxon>
        <taxon>Gemmatimonadota</taxon>
        <taxon>Gemmatimonadia</taxon>
        <taxon>Gemmatimonadales</taxon>
        <taxon>Gemmatimonadaceae</taxon>
        <taxon>Gemmatimonas</taxon>
    </lineage>
</organism>
<keyword evidence="2" id="KW-0378">Hydrolase</keyword>
<protein>
    <submittedName>
        <fullName evidence="2">Carboxypeptidase regulatory-like domain-containing protein</fullName>
    </submittedName>
</protein>
<dbReference type="GO" id="GO:0004180">
    <property type="term" value="F:carboxypeptidase activity"/>
    <property type="evidence" value="ECO:0007669"/>
    <property type="project" value="UniProtKB-KW"/>
</dbReference>
<comment type="caution">
    <text evidence="2">The sequence shown here is derived from an EMBL/GenBank/DDBJ whole genome shotgun (WGS) entry which is preliminary data.</text>
</comment>
<evidence type="ECO:0000313" key="3">
    <source>
        <dbReference type="Proteomes" id="UP000264071"/>
    </source>
</evidence>
<proteinExistence type="predicted"/>
<name>A0A3D4V694_9BACT</name>
<keyword evidence="2" id="KW-0121">Carboxypeptidase</keyword>
<feature type="chain" id="PRO_5017738050" evidence="1">
    <location>
        <begin position="30"/>
        <end position="638"/>
    </location>
</feature>
<dbReference type="EMBL" id="DPIY01000004">
    <property type="protein sequence ID" value="HCT56272.1"/>
    <property type="molecule type" value="Genomic_DNA"/>
</dbReference>
<dbReference type="GO" id="GO:0030246">
    <property type="term" value="F:carbohydrate binding"/>
    <property type="evidence" value="ECO:0007669"/>
    <property type="project" value="InterPro"/>
</dbReference>
<keyword evidence="1" id="KW-0732">Signal</keyword>
<dbReference type="Proteomes" id="UP000264071">
    <property type="component" value="Unassembled WGS sequence"/>
</dbReference>
<feature type="signal peptide" evidence="1">
    <location>
        <begin position="1"/>
        <end position="29"/>
    </location>
</feature>
<gene>
    <name evidence="2" type="ORF">DGD08_03565</name>
</gene>
<dbReference type="Pfam" id="PF13620">
    <property type="entry name" value="CarboxypepD_reg"/>
    <property type="match status" value="1"/>
</dbReference>
<evidence type="ECO:0000313" key="2">
    <source>
        <dbReference type="EMBL" id="HCT56272.1"/>
    </source>
</evidence>
<sequence length="638" mass="69457">MNRWHGGWRTAHRIACGLGVMLFASPAAAQRISGIVGRESGPPVSGAVVLLLAETRDSVLARGVTSASGRFLLSAPAGGVYRVQVLRIGQRPVVQGPWQIGADETRNVAITVAEEPVRLARFDVKADGECRNNPAANTLVGQLLTESRTAFLASVSALPEGAGYTSYRLYERPEDLKGEPLAPEMGLMVTRASARPFESLPPDSIRKIGYVSIDGDSVIYRAPDAEVLLSDGFLATHCFQVVEGVGGNTGAMGIAFRPTARRRGVVDIRGTIWMRPDTALPRVVEFQYDPVSREEERASIGGMVEFATTTAGTWFVRSFALRMPRLLLHRVNAVLGRRPIGGRVSQALNGIIVRGGDVLEVRVGERALFVDSAALRYARSESDVAAARDNALQQYYAADTTRRPAQRDSSAAQLTVRVRGANDSLIAEAEVVVASRSGEVVRRTDTFGAVRFEALPPDTIELTIRRLGLEAETHVLLLATGENELSLQMRATGTVLDKVTTVADRPMTVREAEIDNRIRAGIPSDFVRRDYIDKVNPISLPQMLQRLRGISITTIPTGEKVAVSSRQDSPSLIAPGKPCVLRTMVDNIIMPENYSLDNVPPMEVYAIELFQPSRIPPQFSGTRTNIWCGLIAIWTRSQ</sequence>
<evidence type="ECO:0000256" key="1">
    <source>
        <dbReference type="SAM" id="SignalP"/>
    </source>
</evidence>
<dbReference type="InterPro" id="IPR013784">
    <property type="entry name" value="Carb-bd-like_fold"/>
</dbReference>
<accession>A0A3D4V694</accession>
<reference evidence="2 3" key="1">
    <citation type="journal article" date="2018" name="Nat. Biotechnol.">
        <title>A standardized bacterial taxonomy based on genome phylogeny substantially revises the tree of life.</title>
        <authorList>
            <person name="Parks D.H."/>
            <person name="Chuvochina M."/>
            <person name="Waite D.W."/>
            <person name="Rinke C."/>
            <person name="Skarshewski A."/>
            <person name="Chaumeil P.A."/>
            <person name="Hugenholtz P."/>
        </authorList>
    </citation>
    <scope>NUCLEOTIDE SEQUENCE [LARGE SCALE GENOMIC DNA]</scope>
    <source>
        <strain evidence="2">UBA8844</strain>
    </source>
</reference>
<dbReference type="AlphaFoldDB" id="A0A3D4V694"/>
<dbReference type="SUPFAM" id="SSF49452">
    <property type="entry name" value="Starch-binding domain-like"/>
    <property type="match status" value="1"/>
</dbReference>
<keyword evidence="2" id="KW-0645">Protease</keyword>